<evidence type="ECO:0000313" key="2">
    <source>
        <dbReference type="EMBL" id="OGG64639.1"/>
    </source>
</evidence>
<organism evidence="2 3">
    <name type="scientific">Candidatus Kaiserbacteria bacterium RIFCSPHIGHO2_02_FULL_55_17</name>
    <dbReference type="NCBI Taxonomy" id="1798496"/>
    <lineage>
        <taxon>Bacteria</taxon>
        <taxon>Candidatus Kaiseribacteriota</taxon>
    </lineage>
</organism>
<dbReference type="AlphaFoldDB" id="A0A1F6DT77"/>
<evidence type="ECO:0000256" key="1">
    <source>
        <dbReference type="SAM" id="Phobius"/>
    </source>
</evidence>
<accession>A0A1F6DT77</accession>
<gene>
    <name evidence="2" type="ORF">A3C94_00985</name>
</gene>
<dbReference type="Proteomes" id="UP000177232">
    <property type="component" value="Unassembled WGS sequence"/>
</dbReference>
<sequence length="64" mass="6753">MSRTSTLILLGILVILTPFSGLPISIRSLLAVIFGACIASIGLSLRTHEARARNAGQQPPPDNI</sequence>
<keyword evidence="1" id="KW-0472">Membrane</keyword>
<keyword evidence="1" id="KW-0812">Transmembrane</keyword>
<keyword evidence="1" id="KW-1133">Transmembrane helix</keyword>
<name>A0A1F6DT77_9BACT</name>
<evidence type="ECO:0000313" key="3">
    <source>
        <dbReference type="Proteomes" id="UP000177232"/>
    </source>
</evidence>
<proteinExistence type="predicted"/>
<protein>
    <submittedName>
        <fullName evidence="2">Uncharacterized protein</fullName>
    </submittedName>
</protein>
<feature type="transmembrane region" description="Helical" evidence="1">
    <location>
        <begin position="31"/>
        <end position="48"/>
    </location>
</feature>
<dbReference type="EMBL" id="MFLJ01000016">
    <property type="protein sequence ID" value="OGG64639.1"/>
    <property type="molecule type" value="Genomic_DNA"/>
</dbReference>
<dbReference type="STRING" id="1798496.A3C94_00985"/>
<reference evidence="2 3" key="1">
    <citation type="journal article" date="2016" name="Nat. Commun.">
        <title>Thousands of microbial genomes shed light on interconnected biogeochemical processes in an aquifer system.</title>
        <authorList>
            <person name="Anantharaman K."/>
            <person name="Brown C.T."/>
            <person name="Hug L.A."/>
            <person name="Sharon I."/>
            <person name="Castelle C.J."/>
            <person name="Probst A.J."/>
            <person name="Thomas B.C."/>
            <person name="Singh A."/>
            <person name="Wilkins M.J."/>
            <person name="Karaoz U."/>
            <person name="Brodie E.L."/>
            <person name="Williams K.H."/>
            <person name="Hubbard S.S."/>
            <person name="Banfield J.F."/>
        </authorList>
    </citation>
    <scope>NUCLEOTIDE SEQUENCE [LARGE SCALE GENOMIC DNA]</scope>
</reference>
<comment type="caution">
    <text evidence="2">The sequence shown here is derived from an EMBL/GenBank/DDBJ whole genome shotgun (WGS) entry which is preliminary data.</text>
</comment>